<accession>A0ABQ5R1E1</accession>
<proteinExistence type="predicted"/>
<keyword evidence="2" id="KW-1185">Reference proteome</keyword>
<protein>
    <submittedName>
        <fullName evidence="1">Uncharacterized protein</fullName>
    </submittedName>
</protein>
<evidence type="ECO:0000313" key="2">
    <source>
        <dbReference type="Proteomes" id="UP001144280"/>
    </source>
</evidence>
<reference evidence="1" key="1">
    <citation type="submission" date="2022-12" db="EMBL/GenBank/DDBJ databases">
        <title>New Phytohabitans aurantiacus sp. RD004123 nov., an actinomycete isolated from soil.</title>
        <authorList>
            <person name="Triningsih D.W."/>
            <person name="Harunari E."/>
            <person name="Igarashi Y."/>
        </authorList>
    </citation>
    <scope>NUCLEOTIDE SEQUENCE</scope>
    <source>
        <strain evidence="1">RD004123</strain>
    </source>
</reference>
<gene>
    <name evidence="1" type="ORF">Pa4123_58170</name>
</gene>
<dbReference type="EMBL" id="BSDI01000033">
    <property type="protein sequence ID" value="GLI00541.1"/>
    <property type="molecule type" value="Genomic_DNA"/>
</dbReference>
<dbReference type="RefSeq" id="WP_281900931.1">
    <property type="nucleotide sequence ID" value="NZ_BSDI01000033.1"/>
</dbReference>
<dbReference type="Proteomes" id="UP001144280">
    <property type="component" value="Unassembled WGS sequence"/>
</dbReference>
<evidence type="ECO:0000313" key="1">
    <source>
        <dbReference type="EMBL" id="GLI00541.1"/>
    </source>
</evidence>
<comment type="caution">
    <text evidence="1">The sequence shown here is derived from an EMBL/GenBank/DDBJ whole genome shotgun (WGS) entry which is preliminary data.</text>
</comment>
<sequence>MHDTQHVEVDGQVFRVTGRQDQPGQYDYEWVNGPNPGYGFSVGASDNHPFTTVEHEEAIRDFLAQVDPRTGYIED</sequence>
<name>A0ABQ5R1E1_9ACTN</name>
<organism evidence="1 2">
    <name type="scientific">Phytohabitans aurantiacus</name>
    <dbReference type="NCBI Taxonomy" id="3016789"/>
    <lineage>
        <taxon>Bacteria</taxon>
        <taxon>Bacillati</taxon>
        <taxon>Actinomycetota</taxon>
        <taxon>Actinomycetes</taxon>
        <taxon>Micromonosporales</taxon>
        <taxon>Micromonosporaceae</taxon>
    </lineage>
</organism>